<reference evidence="1" key="1">
    <citation type="submission" date="2021-03" db="EMBL/GenBank/DDBJ databases">
        <title>Evolutionary priming and transition to the ectomycorrhizal habit in an iconic lineage of mushroom-forming fungi: is preadaptation a requirement?</title>
        <authorList>
            <consortium name="DOE Joint Genome Institute"/>
            <person name="Looney B.P."/>
            <person name="Miyauchi S."/>
            <person name="Morin E."/>
            <person name="Drula E."/>
            <person name="Courty P.E."/>
            <person name="Chicoki N."/>
            <person name="Fauchery L."/>
            <person name="Kohler A."/>
            <person name="Kuo A."/>
            <person name="LaButti K."/>
            <person name="Pangilinan J."/>
            <person name="Lipzen A."/>
            <person name="Riley R."/>
            <person name="Andreopoulos W."/>
            <person name="He G."/>
            <person name="Johnson J."/>
            <person name="Barry K.W."/>
            <person name="Grigoriev I.V."/>
            <person name="Nagy L."/>
            <person name="Hibbett D."/>
            <person name="Henrissat B."/>
            <person name="Matheny P.B."/>
            <person name="Labbe J."/>
            <person name="Martin A.F."/>
        </authorList>
    </citation>
    <scope>NUCLEOTIDE SEQUENCE</scope>
    <source>
        <strain evidence="1">BPL698</strain>
    </source>
</reference>
<name>A0ACC0UD16_9AGAM</name>
<comment type="caution">
    <text evidence="1">The sequence shown here is derived from an EMBL/GenBank/DDBJ whole genome shotgun (WGS) entry which is preliminary data.</text>
</comment>
<dbReference type="EMBL" id="JAGFNK010000064">
    <property type="protein sequence ID" value="KAI9509455.1"/>
    <property type="molecule type" value="Genomic_DNA"/>
</dbReference>
<proteinExistence type="predicted"/>
<evidence type="ECO:0000313" key="2">
    <source>
        <dbReference type="Proteomes" id="UP001207468"/>
    </source>
</evidence>
<dbReference type="Proteomes" id="UP001207468">
    <property type="component" value="Unassembled WGS sequence"/>
</dbReference>
<protein>
    <submittedName>
        <fullName evidence="1">Cytochrome P450</fullName>
    </submittedName>
</protein>
<keyword evidence="2" id="KW-1185">Reference proteome</keyword>
<evidence type="ECO:0000313" key="1">
    <source>
        <dbReference type="EMBL" id="KAI9509455.1"/>
    </source>
</evidence>
<gene>
    <name evidence="1" type="ORF">F5148DRAFT_754997</name>
</gene>
<organism evidence="1 2">
    <name type="scientific">Russula earlei</name>
    <dbReference type="NCBI Taxonomy" id="71964"/>
    <lineage>
        <taxon>Eukaryota</taxon>
        <taxon>Fungi</taxon>
        <taxon>Dikarya</taxon>
        <taxon>Basidiomycota</taxon>
        <taxon>Agaricomycotina</taxon>
        <taxon>Agaricomycetes</taxon>
        <taxon>Russulales</taxon>
        <taxon>Russulaceae</taxon>
        <taxon>Russula</taxon>
    </lineage>
</organism>
<sequence>MTRTYSPARAEAGTNQTKPGLFKLPMFRRWVVVPASIELIDDVRKAPDDVLSNDEPLAEFFQTKYTFSVLNIEDPYHRGVIRSKLARNTTATFDLVHDELVGALSECIPIGEGRNHDYQAIAASFATNLMKTAIITRMFPEFLKPLVPRIISKLPSQIRQTKEFIRPIVEERFAKMEQLGETWDDPPSDMLMWLMDEAKGVERSLEGLARRLLLVNFASIHTTSIVLYRLLAHPEYVEPLRQEVEAVVAKEGWTKAGMDKMTKIDSFVRETQRLNGLFIPLRPFTFSNGVTLPAGTLVSLPVGPVHRDEGIYPNAEEFDGFRFSKLRDSEGDAVLSKHQMSTASSELLAFGFGRHSCPGRFLAAYEIKALFAHILAEYDVKFEEGKGVPPDRGVGITRITGNTTVLFRKRQK</sequence>
<accession>A0ACC0UD16</accession>